<name>A0A8C6YBE7_NAJNA</name>
<feature type="region of interest" description="Disordered" evidence="1">
    <location>
        <begin position="117"/>
        <end position="136"/>
    </location>
</feature>
<reference evidence="3" key="2">
    <citation type="submission" date="2025-09" db="UniProtKB">
        <authorList>
            <consortium name="Ensembl"/>
        </authorList>
    </citation>
    <scope>IDENTIFICATION</scope>
</reference>
<organism evidence="3 4">
    <name type="scientific">Naja naja</name>
    <name type="common">Indian cobra</name>
    <dbReference type="NCBI Taxonomy" id="35670"/>
    <lineage>
        <taxon>Eukaryota</taxon>
        <taxon>Metazoa</taxon>
        <taxon>Chordata</taxon>
        <taxon>Craniata</taxon>
        <taxon>Vertebrata</taxon>
        <taxon>Euteleostomi</taxon>
        <taxon>Lepidosauria</taxon>
        <taxon>Squamata</taxon>
        <taxon>Bifurcata</taxon>
        <taxon>Unidentata</taxon>
        <taxon>Episquamata</taxon>
        <taxon>Toxicofera</taxon>
        <taxon>Serpentes</taxon>
        <taxon>Colubroidea</taxon>
        <taxon>Elapidae</taxon>
        <taxon>Elapinae</taxon>
        <taxon>Naja</taxon>
    </lineage>
</organism>
<evidence type="ECO:0000313" key="4">
    <source>
        <dbReference type="Proteomes" id="UP000694559"/>
    </source>
</evidence>
<feature type="domain" description="ERCC6L2-like ribbon-helix-helix" evidence="2">
    <location>
        <begin position="51"/>
        <end position="121"/>
    </location>
</feature>
<evidence type="ECO:0000313" key="3">
    <source>
        <dbReference type="Ensembl" id="ENSNNAP00000027491.1"/>
    </source>
</evidence>
<protein>
    <recommendedName>
        <fullName evidence="2">ERCC6L2-like ribbon-helix-helix domain-containing protein</fullName>
    </recommendedName>
</protein>
<keyword evidence="4" id="KW-1185">Reference proteome</keyword>
<evidence type="ECO:0000256" key="1">
    <source>
        <dbReference type="SAM" id="MobiDB-lite"/>
    </source>
</evidence>
<sequence length="350" mass="39488">MNVSSKRKNVKQDHLTSETSRPPLLYITHPVHQKQKKVHRIGSIAFLVGKTPRKIRRKQFEEMADLFNKAPVEEFAKYITQTTSEERQKMLKEFYSAKHPELKDLLKVDVPASVSKETRKAASVKPSSGKNPPFLTKSDAEEKQFLYKLSVQAPGSQNGEDKQLPADIVEDSVNGRNSQASKDFMASESLTGKSRIIEILSASSSKGQLNLKGTLSPKKLLMSDSESSQTEICQKNAVADLLGDTSILNDLFTSNENSPAEIPRRPLNGPAEKAATRPKDFWDMLNEENEECLQRLTDVTAIEKLCERPSFTSLFKEKEESEKSLWKENDNFLWKIDKKSDTDDESFSDT</sequence>
<dbReference type="GeneTree" id="ENSGT00940000163752"/>
<reference evidence="3" key="1">
    <citation type="submission" date="2025-08" db="UniProtKB">
        <authorList>
            <consortium name="Ensembl"/>
        </authorList>
    </citation>
    <scope>IDENTIFICATION</scope>
</reference>
<dbReference type="Proteomes" id="UP000694559">
    <property type="component" value="Unplaced"/>
</dbReference>
<dbReference type="Pfam" id="PF25806">
    <property type="entry name" value="RHH_ERCC6L2"/>
    <property type="match status" value="1"/>
</dbReference>
<feature type="region of interest" description="Disordered" evidence="1">
    <location>
        <begin position="254"/>
        <end position="274"/>
    </location>
</feature>
<dbReference type="OMA" id="XKQFEEM"/>
<dbReference type="AlphaFoldDB" id="A0A8C6YBE7"/>
<dbReference type="Ensembl" id="ENSNNAT00000028804.1">
    <property type="protein sequence ID" value="ENSNNAP00000027491.1"/>
    <property type="gene ID" value="ENSNNAG00000017794.1"/>
</dbReference>
<evidence type="ECO:0000259" key="2">
    <source>
        <dbReference type="Pfam" id="PF25806"/>
    </source>
</evidence>
<dbReference type="InterPro" id="IPR057931">
    <property type="entry name" value="RHH_ERCC6L2"/>
</dbReference>
<proteinExistence type="predicted"/>
<dbReference type="OrthoDB" id="448448at2759"/>
<feature type="region of interest" description="Disordered" evidence="1">
    <location>
        <begin position="1"/>
        <end position="22"/>
    </location>
</feature>
<accession>A0A8C6YBE7</accession>